<name>A0ABR5Y8B5_9SPHN</name>
<feature type="region of interest" description="Disordered" evidence="1">
    <location>
        <begin position="115"/>
        <end position="137"/>
    </location>
</feature>
<accession>A0ABR5Y8B5</accession>
<sequence length="137" mass="14879">MRGEVPFEALGGRWTLFIGTAAQCALEQEHDKGFFAILQDAMPSVGLGDVEDKAKMAKAARDLRIGTLRSFALHGLAKYHCGLTVDQVDEIIDDLGFKRFGEIIGTAIAAAADRVTEEGEKAPGKPRTRTRRPTGKH</sequence>
<organism evidence="2 3">
    <name type="scientific">Sphingomonas hankookensis</name>
    <dbReference type="NCBI Taxonomy" id="563996"/>
    <lineage>
        <taxon>Bacteria</taxon>
        <taxon>Pseudomonadati</taxon>
        <taxon>Pseudomonadota</taxon>
        <taxon>Alphaproteobacteria</taxon>
        <taxon>Sphingomonadales</taxon>
        <taxon>Sphingomonadaceae</taxon>
        <taxon>Sphingomonas</taxon>
    </lineage>
</organism>
<feature type="compositionally biased region" description="Basic residues" evidence="1">
    <location>
        <begin position="124"/>
        <end position="137"/>
    </location>
</feature>
<gene>
    <name evidence="2" type="ORF">AVT10_06675</name>
</gene>
<proteinExistence type="predicted"/>
<dbReference type="RefSeq" id="WP_066693502.1">
    <property type="nucleotide sequence ID" value="NZ_LQQO01000056.1"/>
</dbReference>
<dbReference type="Proteomes" id="UP000076609">
    <property type="component" value="Unassembled WGS sequence"/>
</dbReference>
<comment type="caution">
    <text evidence="2">The sequence shown here is derived from an EMBL/GenBank/DDBJ whole genome shotgun (WGS) entry which is preliminary data.</text>
</comment>
<reference evidence="3" key="1">
    <citation type="submission" date="2016-01" db="EMBL/GenBank/DDBJ databases">
        <title>Draft genome of Chromobacterium sp. F49.</title>
        <authorList>
            <person name="Hong K.W."/>
        </authorList>
    </citation>
    <scope>NUCLEOTIDE SEQUENCE [LARGE SCALE GENOMIC DNA]</scope>
    <source>
        <strain evidence="3">CN3</strain>
    </source>
</reference>
<evidence type="ECO:0000313" key="2">
    <source>
        <dbReference type="EMBL" id="KZE09128.1"/>
    </source>
</evidence>
<evidence type="ECO:0000313" key="3">
    <source>
        <dbReference type="Proteomes" id="UP000076609"/>
    </source>
</evidence>
<dbReference type="EMBL" id="LQQO01000056">
    <property type="protein sequence ID" value="KZE09128.1"/>
    <property type="molecule type" value="Genomic_DNA"/>
</dbReference>
<evidence type="ECO:0000256" key="1">
    <source>
        <dbReference type="SAM" id="MobiDB-lite"/>
    </source>
</evidence>
<keyword evidence="3" id="KW-1185">Reference proteome</keyword>
<protein>
    <submittedName>
        <fullName evidence="2">Uncharacterized protein</fullName>
    </submittedName>
</protein>